<dbReference type="Proteomes" id="UP000018922">
    <property type="component" value="Chromosome I"/>
</dbReference>
<protein>
    <submittedName>
        <fullName evidence="1">Uncharacterized protein</fullName>
    </submittedName>
</protein>
<dbReference type="eggNOG" id="ENOG5031XFK">
    <property type="taxonomic scope" value="Bacteria"/>
</dbReference>
<gene>
    <name evidence="1" type="ordered locus">MGMSRv2__3049</name>
</gene>
<keyword evidence="2" id="KW-1185">Reference proteome</keyword>
<dbReference type="EMBL" id="HG794546">
    <property type="protein sequence ID" value="CDL00264.1"/>
    <property type="molecule type" value="Genomic_DNA"/>
</dbReference>
<organism evidence="1 2">
    <name type="scientific">Magnetospirillum gryphiswaldense (strain DSM 6361 / JCM 21280 / NBRC 15271 / MSR-1)</name>
    <dbReference type="NCBI Taxonomy" id="431944"/>
    <lineage>
        <taxon>Bacteria</taxon>
        <taxon>Pseudomonadati</taxon>
        <taxon>Pseudomonadota</taxon>
        <taxon>Alphaproteobacteria</taxon>
        <taxon>Rhodospirillales</taxon>
        <taxon>Rhodospirillaceae</taxon>
        <taxon>Magnetospirillum</taxon>
    </lineage>
</organism>
<evidence type="ECO:0000313" key="1">
    <source>
        <dbReference type="EMBL" id="CDL00264.1"/>
    </source>
</evidence>
<dbReference type="HOGENOM" id="CLU_993226_0_0_5"/>
<proteinExistence type="predicted"/>
<accession>V6F499</accession>
<reference evidence="1 2" key="1">
    <citation type="journal article" date="2014" name="Genome Announc.">
        <title>Complete genome sequence of Magnetospirillum gryphiswaldense MSR-1.</title>
        <authorList>
            <person name="Wang X."/>
            <person name="Wang Q."/>
            <person name="Zhang W."/>
            <person name="Wang Y."/>
            <person name="Li L."/>
            <person name="Wen T."/>
            <person name="Zhang T."/>
            <person name="Zhang Y."/>
            <person name="Xu J."/>
            <person name="Hu J."/>
            <person name="Li S."/>
            <person name="Liu L."/>
            <person name="Liu J."/>
            <person name="Jiang W."/>
            <person name="Tian J."/>
            <person name="Li Y."/>
            <person name="Schuler D."/>
            <person name="Wang L."/>
            <person name="Li J."/>
        </authorList>
    </citation>
    <scope>NUCLEOTIDE SEQUENCE [LARGE SCALE GENOMIC DNA]</scope>
    <source>
        <strain evidence="2">DSM 6361 / JCM 21280 / NBRC 15271 / MSR-1</strain>
    </source>
</reference>
<name>V6F499_MAGGM</name>
<dbReference type="KEGG" id="mgy:MGMSRv2__3049"/>
<evidence type="ECO:0000313" key="2">
    <source>
        <dbReference type="Proteomes" id="UP000018922"/>
    </source>
</evidence>
<dbReference type="AlphaFoldDB" id="V6F499"/>
<sequence>MPENADNQPVADGTAYLNLRLCYSRPIEVGDFVSTFTSLRNQFERFIRDNFPDLKDDTEICVKEVRKGSADIDFVAFLGGLYFAMEHSLVIEQFVKLYGGRLVNYFNPNGKDESASRSDLKDFMDAVTAIARDPNASSTLSAVSYEDGKKKVLAHVEFSTPQARTAVEQIGVHQKLLARNERSDSHRVLMVFSQSNVKNMMIGKRTGEKVVIESISDRDLPLVYASDLAEQQIKHEIREADDNVYKKGFVVDVNTEMRGDRPAAYFVTNLHQVIDLPDDQ</sequence>